<feature type="repeat" description="ANK" evidence="6">
    <location>
        <begin position="1371"/>
        <end position="1403"/>
    </location>
</feature>
<dbReference type="InterPro" id="IPR002110">
    <property type="entry name" value="Ankyrin_rpt"/>
</dbReference>
<feature type="domain" description="DFDF" evidence="9">
    <location>
        <begin position="280"/>
        <end position="316"/>
    </location>
</feature>
<comment type="similarity">
    <text evidence="2">Belongs to the EDC3 family.</text>
</comment>
<dbReference type="Pfam" id="PF03853">
    <property type="entry name" value="YjeF_N"/>
    <property type="match status" value="1"/>
</dbReference>
<dbReference type="Pfam" id="PF13637">
    <property type="entry name" value="Ank_4"/>
    <property type="match status" value="1"/>
</dbReference>
<evidence type="ECO:0000259" key="8">
    <source>
        <dbReference type="PROSITE" id="PS51385"/>
    </source>
</evidence>
<feature type="compositionally biased region" description="Basic and acidic residues" evidence="7">
    <location>
        <begin position="353"/>
        <end position="362"/>
    </location>
</feature>
<feature type="region of interest" description="Disordered" evidence="7">
    <location>
        <begin position="325"/>
        <end position="403"/>
    </location>
</feature>
<dbReference type="SMART" id="SM01199">
    <property type="entry name" value="FDF"/>
    <property type="match status" value="1"/>
</dbReference>
<keyword evidence="6" id="KW-0040">ANK repeat</keyword>
<reference evidence="10 11" key="1">
    <citation type="submission" date="2017-03" db="EMBL/GenBank/DDBJ databases">
        <title>Genomes of endolithic fungi from Antarctica.</title>
        <authorList>
            <person name="Coleine C."/>
            <person name="Masonjones S."/>
            <person name="Stajich J.E."/>
        </authorList>
    </citation>
    <scope>NUCLEOTIDE SEQUENCE [LARGE SCALE GENOMIC DNA]</scope>
    <source>
        <strain evidence="10 11">CCFEE 6314</strain>
    </source>
</reference>
<dbReference type="PROSITE" id="PS50088">
    <property type="entry name" value="ANK_REPEAT"/>
    <property type="match status" value="8"/>
</dbReference>
<feature type="region of interest" description="Disordered" evidence="7">
    <location>
        <begin position="190"/>
        <end position="209"/>
    </location>
</feature>
<feature type="repeat" description="ANK" evidence="6">
    <location>
        <begin position="1239"/>
        <end position="1271"/>
    </location>
</feature>
<feature type="repeat" description="ANK" evidence="6">
    <location>
        <begin position="1527"/>
        <end position="1556"/>
    </location>
</feature>
<evidence type="ECO:0000256" key="5">
    <source>
        <dbReference type="ARBA" id="ARBA00022737"/>
    </source>
</evidence>
<dbReference type="Gene3D" id="1.25.40.20">
    <property type="entry name" value="Ankyrin repeat-containing domain"/>
    <property type="match status" value="3"/>
</dbReference>
<dbReference type="SUPFAM" id="SSF48403">
    <property type="entry name" value="Ankyrin repeat"/>
    <property type="match status" value="1"/>
</dbReference>
<dbReference type="SUPFAM" id="SSF52540">
    <property type="entry name" value="P-loop containing nucleoside triphosphate hydrolases"/>
    <property type="match status" value="1"/>
</dbReference>
<protein>
    <recommendedName>
        <fullName evidence="3">Enhancer of mRNA-decapping protein 3</fullName>
    </recommendedName>
</protein>
<evidence type="ECO:0000259" key="9">
    <source>
        <dbReference type="PROSITE" id="PS51512"/>
    </source>
</evidence>
<feature type="repeat" description="ANK" evidence="6">
    <location>
        <begin position="1338"/>
        <end position="1370"/>
    </location>
</feature>
<evidence type="ECO:0000256" key="7">
    <source>
        <dbReference type="SAM" id="MobiDB-lite"/>
    </source>
</evidence>
<evidence type="ECO:0000256" key="1">
    <source>
        <dbReference type="ARBA" id="ARBA00004201"/>
    </source>
</evidence>
<evidence type="ECO:0000256" key="4">
    <source>
        <dbReference type="ARBA" id="ARBA00022490"/>
    </source>
</evidence>
<comment type="caution">
    <text evidence="10">The sequence shown here is derived from an EMBL/GenBank/DDBJ whole genome shotgun (WGS) entry which is preliminary data.</text>
</comment>
<dbReference type="VEuPathDB" id="FungiDB:PV10_04684"/>
<dbReference type="InterPro" id="IPR019050">
    <property type="entry name" value="FDF_dom"/>
</dbReference>
<dbReference type="PROSITE" id="PS51512">
    <property type="entry name" value="DFDF"/>
    <property type="match status" value="1"/>
</dbReference>
<dbReference type="SUPFAM" id="SSF64153">
    <property type="entry name" value="YjeF N-terminal domain-like"/>
    <property type="match status" value="1"/>
</dbReference>
<dbReference type="InterPro" id="IPR027417">
    <property type="entry name" value="P-loop_NTPase"/>
</dbReference>
<dbReference type="Pfam" id="PF00023">
    <property type="entry name" value="Ank"/>
    <property type="match status" value="1"/>
</dbReference>
<feature type="repeat" description="ANK" evidence="6">
    <location>
        <begin position="1470"/>
        <end position="1502"/>
    </location>
</feature>
<evidence type="ECO:0000256" key="6">
    <source>
        <dbReference type="PROSITE-ProRule" id="PRU00023"/>
    </source>
</evidence>
<organism evidence="10 11">
    <name type="scientific">Exophiala mesophila</name>
    <name type="common">Black yeast-like fungus</name>
    <dbReference type="NCBI Taxonomy" id="212818"/>
    <lineage>
        <taxon>Eukaryota</taxon>
        <taxon>Fungi</taxon>
        <taxon>Dikarya</taxon>
        <taxon>Ascomycota</taxon>
        <taxon>Pezizomycotina</taxon>
        <taxon>Eurotiomycetes</taxon>
        <taxon>Chaetothyriomycetidae</taxon>
        <taxon>Chaetothyriales</taxon>
        <taxon>Herpotrichiellaceae</taxon>
        <taxon>Exophiala</taxon>
    </lineage>
</organism>
<dbReference type="PANTHER" id="PTHR10039:SF16">
    <property type="entry name" value="GPI INOSITOL-DEACYLASE"/>
    <property type="match status" value="1"/>
</dbReference>
<dbReference type="Pfam" id="PF09532">
    <property type="entry name" value="FDF"/>
    <property type="match status" value="1"/>
</dbReference>
<dbReference type="OrthoDB" id="407558at2759"/>
<dbReference type="GO" id="GO:0000932">
    <property type="term" value="C:P-body"/>
    <property type="evidence" value="ECO:0007669"/>
    <property type="project" value="UniProtKB-SubCell"/>
</dbReference>
<evidence type="ECO:0000313" key="11">
    <source>
        <dbReference type="Proteomes" id="UP000288859"/>
    </source>
</evidence>
<evidence type="ECO:0000313" key="10">
    <source>
        <dbReference type="EMBL" id="RVX75014.1"/>
    </source>
</evidence>
<dbReference type="InterPro" id="IPR036652">
    <property type="entry name" value="YjeF_N_dom_sf"/>
</dbReference>
<dbReference type="InterPro" id="IPR056884">
    <property type="entry name" value="NPHP3-like_N"/>
</dbReference>
<dbReference type="InterPro" id="IPR004443">
    <property type="entry name" value="YjeF_N_dom"/>
</dbReference>
<feature type="domain" description="YjeF N-terminal" evidence="8">
    <location>
        <begin position="447"/>
        <end position="604"/>
    </location>
</feature>
<accession>A0A438NH05</accession>
<keyword evidence="5" id="KW-0677">Repeat</keyword>
<dbReference type="Pfam" id="PF24883">
    <property type="entry name" value="NPHP3_N"/>
    <property type="match status" value="1"/>
</dbReference>
<dbReference type="PROSITE" id="PS51385">
    <property type="entry name" value="YJEF_N"/>
    <property type="match status" value="1"/>
</dbReference>
<dbReference type="SMART" id="SM00248">
    <property type="entry name" value="ANK"/>
    <property type="match status" value="10"/>
</dbReference>
<keyword evidence="4" id="KW-0963">Cytoplasm</keyword>
<dbReference type="PANTHER" id="PTHR10039">
    <property type="entry name" value="AMELOGENIN"/>
    <property type="match status" value="1"/>
</dbReference>
<dbReference type="Gene3D" id="3.40.50.10260">
    <property type="entry name" value="YjeF N-terminal domain"/>
    <property type="match status" value="1"/>
</dbReference>
<sequence length="1590" mass="174352">MADTFIGYTILITLQYPPNAQIQGVVANVLDQKLFLRDVLLLWNGQRLASYVLESSAISDLEVSPSQPSRAQEEELKTPVAATHHDNAPPPPSNAAAFVDPAIISYTKPPSGTRQNSLTNPSPHSFPPISPIMIADGVVSSPSLNVPRKQTVGSSSVSSIATALPRKPAKRGSAAATLTEPFDAMNMSQGGAPTPARHEVAKGKQGGSNVHATSLAPSQTGPGIIDMKDVNHAPLKPAKKPGKGKGWRSTPLIEEVPRPAVQKKSQRGRKVVEDQNGWATEDATDIQDLGDFDFETNLSKFDKRRVFDDIRKDDHIPEGDRLVSFNRQARPGTNGGRNLHYTENVLDTPSINNDKDRWKSEAGETEDDTLEGHYSSGRGSRRAGSRRPLASRKGSVLPAHLERTESPRPLAGLHTASPINGAVTGPRACFRLGHNNKPCHSLSPLQMLELEQLCISELGLSEDMLSENAGRSIAAAILKLPDVRNVVFLVGNHKSGARAIAAARHLRNRRLRVTIVILGGEREELLFEIVRKQLTIYKKGSGYVDRWDEYQAKLTAGGPSPDMIVDAVLGVHVTFEELRTDDQATVLEMTRWANRTAPIVSIDLMGYVNDVRHATREQAKVAVEASSLYGLLTSLRFRVEEARSSDPWLNQVKLLGRENGPLDQFKEVLEKMVEQISSSRKRDQVKSALMWKFTKVEVDDALRRMERIKSLIQCALTEDLFTLTQAIHGDVENLGIQIEQLNILTEWLQAHEDQKLTHRLAGWLGVPDPSTNYRAALKKRHPQTGLWLVNGTPFDSWKCSQSSLMWLHGNAGCGKTVLSTAALQSIIQHQAPQPDTAVGYFYFDFNDFEKQSSRMAIRSLLFQFAQQSSDGLQGLEQLRRKCTRGQPSDDAIRSLLQGTLDRMGSKYIVLDALDECTDREDLLTFLCDLVASKLTGLRVYVRDRLATDPKLRNRPEAVKGEIISVMMKKSNGMFRWVYCQLESIRHCITPRELREALSSLPNSLDETYYRVLQGLESRSHLRDAIKVLRWLCYSMRPLKMAEIPEILAIEDGDDGGFFPENRLSDPCDVMGDSGDDGNTQGRETDIRLAHFSVKEYLLSNRYALRSNFQTTLCHNQISEGCLRYLLYLVEQGPLTREVVDQHPLGRYAAEYWWQHAHNIDEAEGRTVFDLASSLLTVENGALLTWVQLYDPDSPWNELDLSLESTDIAQPLYYAASVGLSKVTKDTLLRTDNANAQGGRFSTALQAASVRGHENMVQMLLNTGAHINTQGGVYDTALQAASFSGHEDIVQMLLNTGAHINTQGGVYDTALQAASFSGHEDKVRILLDAGAHVNAQGGEYNTALQAASYSGDENVVQILLNAGAHVNAQGGEYNTALQAASYSGDENVVQILLNAGAHVNAQGGYYGTALQAASCFGNEKVVQILLDAGADANIQGGLLGNALMAASFHGHEKVVQMLLDAEADINIQGGEFDNALSAASWNGREKVVQVLLAAGADVNTRGWSALQASQWCIQGRFAIYSEEGMYGNALQAASLHGHEKVVQMLLDAGADVDCGGRYALEVALHRGHEKVVQILLDAGVTDPGIKTSAST</sequence>
<comment type="subcellular location">
    <subcellularLocation>
        <location evidence="1">Cytoplasm</location>
        <location evidence="1">P-body</location>
    </subcellularLocation>
</comment>
<evidence type="ECO:0000256" key="2">
    <source>
        <dbReference type="ARBA" id="ARBA00006610"/>
    </source>
</evidence>
<dbReference type="Gene3D" id="3.40.50.300">
    <property type="entry name" value="P-loop containing nucleotide triphosphate hydrolases"/>
    <property type="match status" value="1"/>
</dbReference>
<dbReference type="InterPro" id="IPR025762">
    <property type="entry name" value="DFDF"/>
</dbReference>
<feature type="repeat" description="ANK" evidence="6">
    <location>
        <begin position="1404"/>
        <end position="1436"/>
    </location>
</feature>
<dbReference type="PROSITE" id="PS50297">
    <property type="entry name" value="ANK_REP_REGION"/>
    <property type="match status" value="6"/>
</dbReference>
<dbReference type="EMBL" id="NAJM01000003">
    <property type="protein sequence ID" value="RVX75014.1"/>
    <property type="molecule type" value="Genomic_DNA"/>
</dbReference>
<dbReference type="Proteomes" id="UP000288859">
    <property type="component" value="Unassembled WGS sequence"/>
</dbReference>
<name>A0A438NH05_EXOME</name>
<dbReference type="Pfam" id="PF12796">
    <property type="entry name" value="Ank_2"/>
    <property type="match status" value="3"/>
</dbReference>
<evidence type="ECO:0000256" key="3">
    <source>
        <dbReference type="ARBA" id="ARBA00015797"/>
    </source>
</evidence>
<proteinExistence type="inferred from homology"/>
<feature type="repeat" description="ANK" evidence="6">
    <location>
        <begin position="1305"/>
        <end position="1337"/>
    </location>
</feature>
<gene>
    <name evidence="10" type="ORF">B0A52_01291</name>
</gene>
<dbReference type="InterPro" id="IPR036770">
    <property type="entry name" value="Ankyrin_rpt-contain_sf"/>
</dbReference>
<feature type="repeat" description="ANK" evidence="6">
    <location>
        <begin position="1272"/>
        <end position="1304"/>
    </location>
</feature>